<gene>
    <name evidence="2" type="ORF">UFOVP71_10</name>
</gene>
<keyword evidence="1" id="KW-0175">Coiled coil</keyword>
<proteinExistence type="predicted"/>
<dbReference type="EMBL" id="LR797824">
    <property type="protein sequence ID" value="CAB4241472.1"/>
    <property type="molecule type" value="Genomic_DNA"/>
</dbReference>
<organism evidence="2">
    <name type="scientific">uncultured Caudovirales phage</name>
    <dbReference type="NCBI Taxonomy" id="2100421"/>
    <lineage>
        <taxon>Viruses</taxon>
        <taxon>Duplodnaviria</taxon>
        <taxon>Heunggongvirae</taxon>
        <taxon>Uroviricota</taxon>
        <taxon>Caudoviricetes</taxon>
        <taxon>Peduoviridae</taxon>
        <taxon>Maltschvirus</taxon>
        <taxon>Maltschvirus maltsch</taxon>
    </lineage>
</organism>
<dbReference type="Gene3D" id="6.10.280.50">
    <property type="match status" value="1"/>
</dbReference>
<dbReference type="InterPro" id="IPR007420">
    <property type="entry name" value="DUF465"/>
</dbReference>
<dbReference type="Pfam" id="PF04325">
    <property type="entry name" value="DUF465"/>
    <property type="match status" value="1"/>
</dbReference>
<sequence>MHADSLKHHIEHLEHSHQKLDKELIILERMHENDSPVAHMLKKKKLYIKDELTRCRLKLTEML</sequence>
<accession>A0A6J5T9H9</accession>
<dbReference type="InterPro" id="IPR038444">
    <property type="entry name" value="DUF465_sf"/>
</dbReference>
<protein>
    <recommendedName>
        <fullName evidence="3">DUF465 domain-containing protein</fullName>
    </recommendedName>
</protein>
<name>A0A6J5T9H9_9CAUD</name>
<evidence type="ECO:0008006" key="3">
    <source>
        <dbReference type="Google" id="ProtNLM"/>
    </source>
</evidence>
<feature type="coiled-coil region" evidence="1">
    <location>
        <begin position="3"/>
        <end position="30"/>
    </location>
</feature>
<evidence type="ECO:0000313" key="2">
    <source>
        <dbReference type="EMBL" id="CAB4241472.1"/>
    </source>
</evidence>
<reference evidence="2" key="1">
    <citation type="submission" date="2020-05" db="EMBL/GenBank/DDBJ databases">
        <authorList>
            <person name="Chiriac C."/>
            <person name="Salcher M."/>
            <person name="Ghai R."/>
            <person name="Kavagutti S V."/>
        </authorList>
    </citation>
    <scope>NUCLEOTIDE SEQUENCE</scope>
</reference>
<evidence type="ECO:0000256" key="1">
    <source>
        <dbReference type="SAM" id="Coils"/>
    </source>
</evidence>